<accession>A0AAU8FEY2</accession>
<proteinExistence type="predicted"/>
<keyword evidence="1" id="KW-0472">Membrane</keyword>
<keyword evidence="1" id="KW-1133">Transmembrane helix</keyword>
<dbReference type="EMBL" id="CP159289">
    <property type="protein sequence ID" value="XCH23113.1"/>
    <property type="molecule type" value="Genomic_DNA"/>
</dbReference>
<feature type="transmembrane region" description="Helical" evidence="1">
    <location>
        <begin position="42"/>
        <end position="64"/>
    </location>
</feature>
<organism evidence="2">
    <name type="scientific">Dyadobacter sp. 676</name>
    <dbReference type="NCBI Taxonomy" id="3088362"/>
    <lineage>
        <taxon>Bacteria</taxon>
        <taxon>Pseudomonadati</taxon>
        <taxon>Bacteroidota</taxon>
        <taxon>Cytophagia</taxon>
        <taxon>Cytophagales</taxon>
        <taxon>Spirosomataceae</taxon>
        <taxon>Dyadobacter</taxon>
    </lineage>
</organism>
<dbReference type="AlphaFoldDB" id="A0AAU8FEY2"/>
<keyword evidence="1" id="KW-0812">Transmembrane</keyword>
<dbReference type="RefSeq" id="WP_353718439.1">
    <property type="nucleotide sequence ID" value="NZ_CP159289.1"/>
</dbReference>
<sequence length="67" mass="7270">MKIFVFCLFIAIAAYLIAAVGGYYLITKLSSNSHDKSMEASMTAAFIFGPIAAIIAFIVAYLMLRAN</sequence>
<evidence type="ECO:0000313" key="2">
    <source>
        <dbReference type="EMBL" id="XCH23113.1"/>
    </source>
</evidence>
<name>A0AAU8FEY2_9BACT</name>
<evidence type="ECO:0000256" key="1">
    <source>
        <dbReference type="SAM" id="Phobius"/>
    </source>
</evidence>
<gene>
    <name evidence="2" type="ORF">ABV298_22675</name>
</gene>
<reference evidence="2" key="1">
    <citation type="submission" date="2024-06" db="EMBL/GenBank/DDBJ databases">
        <title>Sequencing and assembly of the genome of Dyadobacter sp. strain 676, a symbiont of Cyamopsis tetragonoloba.</title>
        <authorList>
            <person name="Guro P."/>
            <person name="Sazanova A."/>
            <person name="Kuznetsova I."/>
            <person name="Belimov A."/>
            <person name="Safronova V."/>
        </authorList>
    </citation>
    <scope>NUCLEOTIDE SEQUENCE</scope>
    <source>
        <strain evidence="2">676</strain>
    </source>
</reference>
<protein>
    <submittedName>
        <fullName evidence="2">Uncharacterized protein</fullName>
    </submittedName>
</protein>